<dbReference type="EC" id="5.3.1.6" evidence="3"/>
<dbReference type="Gene3D" id="3.40.1400.10">
    <property type="entry name" value="Sugar-phosphate isomerase, RpiB/LacA/LacB"/>
    <property type="match status" value="1"/>
</dbReference>
<proteinExistence type="inferred from homology"/>
<keyword evidence="2 3" id="KW-0413">Isomerase</keyword>
<dbReference type="EMBL" id="UOEO01000142">
    <property type="protein sequence ID" value="VAW20517.1"/>
    <property type="molecule type" value="Genomic_DNA"/>
</dbReference>
<dbReference type="SUPFAM" id="SSF89623">
    <property type="entry name" value="Ribose/Galactose isomerase RpiB/AlsB"/>
    <property type="match status" value="1"/>
</dbReference>
<dbReference type="NCBIfam" id="TIGR00689">
    <property type="entry name" value="rpiB_lacA_lacB"/>
    <property type="match status" value="1"/>
</dbReference>
<reference evidence="3" key="1">
    <citation type="submission" date="2018-06" db="EMBL/GenBank/DDBJ databases">
        <authorList>
            <person name="Zhirakovskaya E."/>
        </authorList>
    </citation>
    <scope>NUCLEOTIDE SEQUENCE</scope>
</reference>
<name>A0A3B0U4H6_9ZZZZ</name>
<dbReference type="PIRSF" id="PIRSF005384">
    <property type="entry name" value="RpiB_LacA_B"/>
    <property type="match status" value="1"/>
</dbReference>
<dbReference type="InterPro" id="IPR051812">
    <property type="entry name" value="SPI_LacAB/RpiB"/>
</dbReference>
<evidence type="ECO:0000256" key="2">
    <source>
        <dbReference type="ARBA" id="ARBA00023235"/>
    </source>
</evidence>
<accession>A0A3B0U4H6</accession>
<dbReference type="PANTHER" id="PTHR43732:SF1">
    <property type="entry name" value="RIBOSE 5-PHOSPHATE ISOMERASE"/>
    <property type="match status" value="1"/>
</dbReference>
<dbReference type="NCBIfam" id="TIGR01120">
    <property type="entry name" value="rpiB"/>
    <property type="match status" value="1"/>
</dbReference>
<protein>
    <submittedName>
        <fullName evidence="3">Ribose 5-phosphate isomerase B</fullName>
        <ecNumber evidence="3">5.3.1.6</ecNumber>
    </submittedName>
</protein>
<sequence>MKLAIGCDEAGYKLKEIIKAHLAECGQAVTDFGVADGETALYPNIAFAVANSVAGQNHDRAILICGTGIGMCISANKVVGVRAAQAHDTYSAERAKKSNNAQILCLGALVIGYELAKTIVDAWRNSHFEPGRSSPKVNLIVQYEAANKTI</sequence>
<dbReference type="PANTHER" id="PTHR43732">
    <property type="entry name" value="RIBOSE 5-PHOSPHATE ISOMERASE-RELATED"/>
    <property type="match status" value="1"/>
</dbReference>
<evidence type="ECO:0000313" key="3">
    <source>
        <dbReference type="EMBL" id="VAW20517.1"/>
    </source>
</evidence>
<dbReference type="Pfam" id="PF02502">
    <property type="entry name" value="LacAB_rpiB"/>
    <property type="match status" value="1"/>
</dbReference>
<dbReference type="GO" id="GO:0005975">
    <property type="term" value="P:carbohydrate metabolic process"/>
    <property type="evidence" value="ECO:0007669"/>
    <property type="project" value="InterPro"/>
</dbReference>
<comment type="similarity">
    <text evidence="1">Belongs to the LacAB/RpiB family.</text>
</comment>
<dbReference type="NCBIfam" id="NF004051">
    <property type="entry name" value="PRK05571.1"/>
    <property type="match status" value="1"/>
</dbReference>
<dbReference type="GO" id="GO:0004751">
    <property type="term" value="F:ribose-5-phosphate isomerase activity"/>
    <property type="evidence" value="ECO:0007669"/>
    <property type="project" value="UniProtKB-EC"/>
</dbReference>
<dbReference type="InterPro" id="IPR004785">
    <property type="entry name" value="RpiB"/>
</dbReference>
<dbReference type="AlphaFoldDB" id="A0A3B0U4H6"/>
<organism evidence="3">
    <name type="scientific">hydrothermal vent metagenome</name>
    <dbReference type="NCBI Taxonomy" id="652676"/>
    <lineage>
        <taxon>unclassified sequences</taxon>
        <taxon>metagenomes</taxon>
        <taxon>ecological metagenomes</taxon>
    </lineage>
</organism>
<evidence type="ECO:0000256" key="1">
    <source>
        <dbReference type="ARBA" id="ARBA00008754"/>
    </source>
</evidence>
<gene>
    <name evidence="3" type="ORF">MNBD_ALPHA12-700</name>
</gene>
<dbReference type="InterPro" id="IPR003500">
    <property type="entry name" value="RpiB_LacA_LacB"/>
</dbReference>
<dbReference type="InterPro" id="IPR036569">
    <property type="entry name" value="RpiB_LacA_LacB_sf"/>
</dbReference>